<evidence type="ECO:0000313" key="2">
    <source>
        <dbReference type="EMBL" id="MCX2722975.1"/>
    </source>
</evidence>
<comment type="caution">
    <text evidence="2">The sequence shown here is derived from an EMBL/GenBank/DDBJ whole genome shotgun (WGS) entry which is preliminary data.</text>
</comment>
<dbReference type="Proteomes" id="UP001300261">
    <property type="component" value="Unassembled WGS sequence"/>
</dbReference>
<dbReference type="RefSeq" id="WP_265962636.1">
    <property type="nucleotide sequence ID" value="NZ_JAPEVI010000003.1"/>
</dbReference>
<accession>A0ABT3R1L2</accession>
<dbReference type="PROSITE" id="PS51257">
    <property type="entry name" value="PROKAR_LIPOPROTEIN"/>
    <property type="match status" value="1"/>
</dbReference>
<proteinExistence type="predicted"/>
<keyword evidence="1" id="KW-0732">Signal</keyword>
<name>A0ABT3R1L2_9HYPH</name>
<sequence length="81" mass="8296">MMRGVLVPVCSLALLLSLSACSVGPGTPLVDALKMRPGRGSANVPPPTGYGVPVYPAESTGLINPKQRAATEAYLESLASE</sequence>
<evidence type="ECO:0000256" key="1">
    <source>
        <dbReference type="SAM" id="SignalP"/>
    </source>
</evidence>
<protein>
    <submittedName>
        <fullName evidence="2">Uncharacterized protein</fullName>
    </submittedName>
</protein>
<reference evidence="2 3" key="1">
    <citation type="journal article" date="2016" name="Int. J. Syst. Evol. Microbiol.">
        <title>Labrenzia salina sp. nov., isolated from the rhizosphere of the halophyte Arthrocnemum macrostachyum.</title>
        <authorList>
            <person name="Camacho M."/>
            <person name="Redondo-Gomez S."/>
            <person name="Rodriguez-Llorente I."/>
            <person name="Rohde M."/>
            <person name="Sproer C."/>
            <person name="Schumann P."/>
            <person name="Klenk H.P."/>
            <person name="Montero-Calasanz M.D.C."/>
        </authorList>
    </citation>
    <scope>NUCLEOTIDE SEQUENCE [LARGE SCALE GENOMIC DNA]</scope>
    <source>
        <strain evidence="2 3">DSM 29163</strain>
    </source>
</reference>
<keyword evidence="3" id="KW-1185">Reference proteome</keyword>
<organism evidence="2 3">
    <name type="scientific">Roseibium salinum</name>
    <dbReference type="NCBI Taxonomy" id="1604349"/>
    <lineage>
        <taxon>Bacteria</taxon>
        <taxon>Pseudomonadati</taxon>
        <taxon>Pseudomonadota</taxon>
        <taxon>Alphaproteobacteria</taxon>
        <taxon>Hyphomicrobiales</taxon>
        <taxon>Stappiaceae</taxon>
        <taxon>Roseibium</taxon>
    </lineage>
</organism>
<evidence type="ECO:0000313" key="3">
    <source>
        <dbReference type="Proteomes" id="UP001300261"/>
    </source>
</evidence>
<feature type="signal peptide" evidence="1">
    <location>
        <begin position="1"/>
        <end position="22"/>
    </location>
</feature>
<gene>
    <name evidence="2" type="ORF">ON753_11415</name>
</gene>
<dbReference type="EMBL" id="JAPEVI010000003">
    <property type="protein sequence ID" value="MCX2722975.1"/>
    <property type="molecule type" value="Genomic_DNA"/>
</dbReference>
<feature type="chain" id="PRO_5047019205" evidence="1">
    <location>
        <begin position="23"/>
        <end position="81"/>
    </location>
</feature>